<sequence>MHAKTIVAARRDMCFCTQRRGGREDSPTGFAREAVEAGRERRRGRQGCAWVFRQNNILNIWLRGESSHRFRRLHRCCAVDVWT</sequence>
<proteinExistence type="predicted"/>
<evidence type="ECO:0000313" key="1">
    <source>
        <dbReference type="EMBL" id="EGQ12748.1"/>
    </source>
</evidence>
<reference evidence="1 2" key="1">
    <citation type="submission" date="2011-04" db="EMBL/GenBank/DDBJ databases">
        <authorList>
            <person name="Muzny D."/>
            <person name="Qin X."/>
            <person name="Deng J."/>
            <person name="Jiang H."/>
            <person name="Liu Y."/>
            <person name="Qu J."/>
            <person name="Song X.-Z."/>
            <person name="Zhang L."/>
            <person name="Thornton R."/>
            <person name="Coyle M."/>
            <person name="Francisco L."/>
            <person name="Jackson L."/>
            <person name="Javaid M."/>
            <person name="Korchina V."/>
            <person name="Kovar C."/>
            <person name="Mata R."/>
            <person name="Mathew T."/>
            <person name="Ngo R."/>
            <person name="Nguyen L."/>
            <person name="Nguyen N."/>
            <person name="Okwuonu G."/>
            <person name="Ongeri F."/>
            <person name="Pham C."/>
            <person name="Simmons D."/>
            <person name="Wilczek-Boney K."/>
            <person name="Hale W."/>
            <person name="Jakkamsetti A."/>
            <person name="Pham P."/>
            <person name="Ruth R."/>
            <person name="San Lucas F."/>
            <person name="Warren J."/>
            <person name="Zhang J."/>
            <person name="Zhao Z."/>
            <person name="Zhou C."/>
            <person name="Zhu D."/>
            <person name="Lee S."/>
            <person name="Bess C."/>
            <person name="Blankenburg K."/>
            <person name="Forbes L."/>
            <person name="Fu Q."/>
            <person name="Gubbala S."/>
            <person name="Hirani K."/>
            <person name="Jayaseelan J.C."/>
            <person name="Lara F."/>
            <person name="Munidasa M."/>
            <person name="Palculict T."/>
            <person name="Patil S."/>
            <person name="Pu L.-L."/>
            <person name="Saada N."/>
            <person name="Tang L."/>
            <person name="Weissenberger G."/>
            <person name="Zhu Y."/>
            <person name="Hemphill L."/>
            <person name="Shang Y."/>
            <person name="Youmans B."/>
            <person name="Ayvaz T."/>
            <person name="Ross M."/>
            <person name="Santibanez J."/>
            <person name="Aqrawi P."/>
            <person name="Gross S."/>
            <person name="Joshi V."/>
            <person name="Fowler G."/>
            <person name="Nazareth L."/>
            <person name="Reid J."/>
            <person name="Worley K."/>
            <person name="Petrosino J."/>
            <person name="Highlander S."/>
            <person name="Gibbs R."/>
        </authorList>
    </citation>
    <scope>NUCLEOTIDE SEQUENCE [LARGE SCALE GENOMIC DNA]</scope>
    <source>
        <strain evidence="1 2">DSM 3688</strain>
    </source>
</reference>
<accession>F9D5Y7</accession>
<gene>
    <name evidence="1" type="ORF">HMPREF9136_2265</name>
</gene>
<dbReference type="AlphaFoldDB" id="F9D5Y7"/>
<evidence type="ECO:0000313" key="2">
    <source>
        <dbReference type="Proteomes" id="UP000007820"/>
    </source>
</evidence>
<name>F9D5Y7_PREDD</name>
<dbReference type="Proteomes" id="UP000007820">
    <property type="component" value="Unassembled WGS sequence"/>
</dbReference>
<comment type="caution">
    <text evidence="1">The sequence shown here is derived from an EMBL/GenBank/DDBJ whole genome shotgun (WGS) entry which is preliminary data.</text>
</comment>
<protein>
    <submittedName>
        <fullName evidence="1">Uncharacterized protein</fullName>
    </submittedName>
</protein>
<organism evidence="1 2">
    <name type="scientific">Prevotella dentalis (strain ATCC 49559 / DSM 3688 / JCM 13448 / NCTC 12043 / ES 2772)</name>
    <name type="common">Mitsuokella dentalis</name>
    <dbReference type="NCBI Taxonomy" id="908937"/>
    <lineage>
        <taxon>Bacteria</taxon>
        <taxon>Pseudomonadati</taxon>
        <taxon>Bacteroidota</taxon>
        <taxon>Bacteroidia</taxon>
        <taxon>Bacteroidales</taxon>
        <taxon>Prevotellaceae</taxon>
        <taxon>Prevotella</taxon>
    </lineage>
</organism>
<dbReference type="EMBL" id="AFPW01000038">
    <property type="protein sequence ID" value="EGQ12748.1"/>
    <property type="molecule type" value="Genomic_DNA"/>
</dbReference>